<organism evidence="1 2">
    <name type="scientific">Mycena alexandri</name>
    <dbReference type="NCBI Taxonomy" id="1745969"/>
    <lineage>
        <taxon>Eukaryota</taxon>
        <taxon>Fungi</taxon>
        <taxon>Dikarya</taxon>
        <taxon>Basidiomycota</taxon>
        <taxon>Agaricomycotina</taxon>
        <taxon>Agaricomycetes</taxon>
        <taxon>Agaricomycetidae</taxon>
        <taxon>Agaricales</taxon>
        <taxon>Marasmiineae</taxon>
        <taxon>Mycenaceae</taxon>
        <taxon>Mycena</taxon>
    </lineage>
</organism>
<name>A0AAD6S9N7_9AGAR</name>
<proteinExistence type="predicted"/>
<dbReference type="EMBL" id="JARJCM010000187">
    <property type="protein sequence ID" value="KAJ7023504.1"/>
    <property type="molecule type" value="Genomic_DNA"/>
</dbReference>
<feature type="non-terminal residue" evidence="1">
    <location>
        <position position="1"/>
    </location>
</feature>
<sequence>LVIRFPLGPTILIPSAIVRHSNRPIRAHEKHFSFVQYMAGGLFRWIFNGFQTDKVFENTGTREEKMERTKEAKTRWEKGVVMYSTVDSLK</sequence>
<evidence type="ECO:0000313" key="1">
    <source>
        <dbReference type="EMBL" id="KAJ7023504.1"/>
    </source>
</evidence>
<protein>
    <submittedName>
        <fullName evidence="1">Uncharacterized protein</fullName>
    </submittedName>
</protein>
<gene>
    <name evidence="1" type="ORF">C8F04DRAFT_923096</name>
</gene>
<feature type="non-terminal residue" evidence="1">
    <location>
        <position position="90"/>
    </location>
</feature>
<keyword evidence="2" id="KW-1185">Reference proteome</keyword>
<comment type="caution">
    <text evidence="1">The sequence shown here is derived from an EMBL/GenBank/DDBJ whole genome shotgun (WGS) entry which is preliminary data.</text>
</comment>
<dbReference type="Proteomes" id="UP001218188">
    <property type="component" value="Unassembled WGS sequence"/>
</dbReference>
<accession>A0AAD6S9N7</accession>
<dbReference type="AlphaFoldDB" id="A0AAD6S9N7"/>
<reference evidence="1" key="1">
    <citation type="submission" date="2023-03" db="EMBL/GenBank/DDBJ databases">
        <title>Massive genome expansion in bonnet fungi (Mycena s.s.) driven by repeated elements and novel gene families across ecological guilds.</title>
        <authorList>
            <consortium name="Lawrence Berkeley National Laboratory"/>
            <person name="Harder C.B."/>
            <person name="Miyauchi S."/>
            <person name="Viragh M."/>
            <person name="Kuo A."/>
            <person name="Thoen E."/>
            <person name="Andreopoulos B."/>
            <person name="Lu D."/>
            <person name="Skrede I."/>
            <person name="Drula E."/>
            <person name="Henrissat B."/>
            <person name="Morin E."/>
            <person name="Kohler A."/>
            <person name="Barry K."/>
            <person name="LaButti K."/>
            <person name="Morin E."/>
            <person name="Salamov A."/>
            <person name="Lipzen A."/>
            <person name="Mereny Z."/>
            <person name="Hegedus B."/>
            <person name="Baldrian P."/>
            <person name="Stursova M."/>
            <person name="Weitz H."/>
            <person name="Taylor A."/>
            <person name="Grigoriev I.V."/>
            <person name="Nagy L.G."/>
            <person name="Martin F."/>
            <person name="Kauserud H."/>
        </authorList>
    </citation>
    <scope>NUCLEOTIDE SEQUENCE</scope>
    <source>
        <strain evidence="1">CBHHK200</strain>
    </source>
</reference>
<evidence type="ECO:0000313" key="2">
    <source>
        <dbReference type="Proteomes" id="UP001218188"/>
    </source>
</evidence>